<dbReference type="Pfam" id="PF01263">
    <property type="entry name" value="Aldose_epim"/>
    <property type="match status" value="1"/>
</dbReference>
<dbReference type="SUPFAM" id="SSF74650">
    <property type="entry name" value="Galactose mutarotase-like"/>
    <property type="match status" value="1"/>
</dbReference>
<dbReference type="PANTHER" id="PTHR11122">
    <property type="entry name" value="APOSPORY-ASSOCIATED PROTEIN C-RELATED"/>
    <property type="match status" value="1"/>
</dbReference>
<dbReference type="CDD" id="cd09020">
    <property type="entry name" value="D-hex-6-P-epi_like"/>
    <property type="match status" value="1"/>
</dbReference>
<dbReference type="GO" id="GO:0030246">
    <property type="term" value="F:carbohydrate binding"/>
    <property type="evidence" value="ECO:0007669"/>
    <property type="project" value="UniProtKB-UniRule"/>
</dbReference>
<protein>
    <recommendedName>
        <fullName evidence="4">Putative glucose-6-phosphate 1-epimerase</fullName>
        <ecNumber evidence="4">5.1.3.15</ecNumber>
    </recommendedName>
</protein>
<sequence length="292" mass="32099">MIPESLRALVDATTGQRNVEWQGRTLLIINQPWGELAVCHQGAQVLHYQPAGDSPWLWVTATPAALPGSIRGGIPLCWPWFADEYPAGETELHGPARKAGWRIDAVDEDEEGVEVHASPETTLHTALTPRVVIFAGRRFLKVELITENNGDAPIKMTAALHTYFAVPDAFACRVTGLAGASYLDKRQDFSRFDQQGELGVRGPLDRIYQSSKIQVLEDGQRRLRIAKQGSDSTVVWHPGDTPPADTSVEDARGFLCVETACTRLDPVWLPPGAQHLLVQHISPLTDDETSNN</sequence>
<proteinExistence type="inferred from homology"/>
<evidence type="ECO:0000313" key="6">
    <source>
        <dbReference type="Proteomes" id="UP000319941"/>
    </source>
</evidence>
<evidence type="ECO:0000313" key="5">
    <source>
        <dbReference type="EMBL" id="TVU69201.1"/>
    </source>
</evidence>
<dbReference type="Gene3D" id="2.70.98.10">
    <property type="match status" value="1"/>
</dbReference>
<name>A0A558HJD5_9GAMM</name>
<dbReference type="AlphaFoldDB" id="A0A558HJD5"/>
<dbReference type="InterPro" id="IPR008183">
    <property type="entry name" value="Aldose_1/G6P_1-epimerase"/>
</dbReference>
<dbReference type="EC" id="5.1.3.15" evidence="4"/>
<dbReference type="InterPro" id="IPR014718">
    <property type="entry name" value="GH-type_carb-bd"/>
</dbReference>
<keyword evidence="3 4" id="KW-0413">Isomerase</keyword>
<dbReference type="STRING" id="553385.GCA_000591415_00778"/>
<dbReference type="InterPro" id="IPR025532">
    <property type="entry name" value="G6P_1-epimerase"/>
</dbReference>
<reference evidence="5 6" key="1">
    <citation type="submission" date="2019-07" db="EMBL/GenBank/DDBJ databases">
        <title>Diversity of Bacteria from Kongsfjorden, Arctic.</title>
        <authorList>
            <person name="Yu Y."/>
        </authorList>
    </citation>
    <scope>NUCLEOTIDE SEQUENCE [LARGE SCALE GENOMIC DNA]</scope>
    <source>
        <strain evidence="5 6">SM1923</strain>
    </source>
</reference>
<evidence type="ECO:0000256" key="3">
    <source>
        <dbReference type="ARBA" id="ARBA00023235"/>
    </source>
</evidence>
<dbReference type="RefSeq" id="WP_088742829.1">
    <property type="nucleotide sequence ID" value="NZ_CAWOWR010000137.1"/>
</dbReference>
<comment type="catalytic activity">
    <reaction evidence="1">
        <text>alpha-D-glucose 6-phosphate = beta-D-glucose 6-phosphate</text>
        <dbReference type="Rhea" id="RHEA:16249"/>
        <dbReference type="ChEBI" id="CHEBI:58225"/>
        <dbReference type="ChEBI" id="CHEBI:58247"/>
        <dbReference type="EC" id="5.1.3.15"/>
    </reaction>
</comment>
<dbReference type="EMBL" id="VNFH01000008">
    <property type="protein sequence ID" value="TVU69201.1"/>
    <property type="molecule type" value="Genomic_DNA"/>
</dbReference>
<dbReference type="Proteomes" id="UP000319941">
    <property type="component" value="Unassembled WGS sequence"/>
</dbReference>
<accession>A0A558HJD5</accession>
<dbReference type="GO" id="GO:0005975">
    <property type="term" value="P:carbohydrate metabolic process"/>
    <property type="evidence" value="ECO:0007669"/>
    <property type="project" value="InterPro"/>
</dbReference>
<dbReference type="GO" id="GO:0047938">
    <property type="term" value="F:glucose-6-phosphate 1-epimerase activity"/>
    <property type="evidence" value="ECO:0007669"/>
    <property type="project" value="UniProtKB-UniRule"/>
</dbReference>
<evidence type="ECO:0000256" key="1">
    <source>
        <dbReference type="ARBA" id="ARBA00001096"/>
    </source>
</evidence>
<comment type="caution">
    <text evidence="5">The sequence shown here is derived from an EMBL/GenBank/DDBJ whole genome shotgun (WGS) entry which is preliminary data.</text>
</comment>
<dbReference type="OrthoDB" id="9790727at2"/>
<evidence type="ECO:0000256" key="4">
    <source>
        <dbReference type="PIRNR" id="PIRNR016020"/>
    </source>
</evidence>
<dbReference type="PANTHER" id="PTHR11122:SF13">
    <property type="entry name" value="GLUCOSE-6-PHOSPHATE 1-EPIMERASE"/>
    <property type="match status" value="1"/>
</dbReference>
<keyword evidence="6" id="KW-1185">Reference proteome</keyword>
<gene>
    <name evidence="5" type="ORF">FQP86_12145</name>
</gene>
<organism evidence="5 6">
    <name type="scientific">Cobetia crustatorum</name>
    <dbReference type="NCBI Taxonomy" id="553385"/>
    <lineage>
        <taxon>Bacteria</taxon>
        <taxon>Pseudomonadati</taxon>
        <taxon>Pseudomonadota</taxon>
        <taxon>Gammaproteobacteria</taxon>
        <taxon>Oceanospirillales</taxon>
        <taxon>Halomonadaceae</taxon>
        <taxon>Cobetia</taxon>
    </lineage>
</organism>
<dbReference type="PIRSF" id="PIRSF016020">
    <property type="entry name" value="PHexose_mutarotase"/>
    <property type="match status" value="1"/>
</dbReference>
<comment type="similarity">
    <text evidence="2 4">Belongs to the glucose-6-phosphate 1-epimerase family.</text>
</comment>
<evidence type="ECO:0000256" key="2">
    <source>
        <dbReference type="ARBA" id="ARBA00005866"/>
    </source>
</evidence>
<dbReference type="InterPro" id="IPR011013">
    <property type="entry name" value="Gal_mutarotase_sf_dom"/>
</dbReference>